<proteinExistence type="predicted"/>
<dbReference type="EMBL" id="CP051627">
    <property type="protein sequence ID" value="UPT21378.1"/>
    <property type="molecule type" value="Genomic_DNA"/>
</dbReference>
<keyword evidence="4" id="KW-1185">Reference proteome</keyword>
<feature type="region of interest" description="Disordered" evidence="1">
    <location>
        <begin position="1"/>
        <end position="39"/>
    </location>
</feature>
<dbReference type="RefSeq" id="WP_248593686.1">
    <property type="nucleotide sequence ID" value="NZ_BAABEB010000002.1"/>
</dbReference>
<protein>
    <recommendedName>
        <fullName evidence="5">DUF3558 domain-containing protein</fullName>
    </recommendedName>
</protein>
<evidence type="ECO:0000313" key="4">
    <source>
        <dbReference type="Proteomes" id="UP000832041"/>
    </source>
</evidence>
<feature type="compositionally biased region" description="Acidic residues" evidence="1">
    <location>
        <begin position="91"/>
        <end position="103"/>
    </location>
</feature>
<sequence length="263" mass="28037">MTQPPPSGPQPSYGQPYGPPQPPYGPQFTPQYGPPGGYPPPAKKGNGCLIAGVLTGAVAVLAVAGIIVFFALRNNSGEPGGGSGTVAEGTQEPDGDETQEPEETTPPPPQGEFTETPECDAVEPDGLDEFVPGHTLSIDEVDTGDQEWWEGYHCTWDNADSSGDGSYYFLTVVTNDPDEYDTVDDLDFYAGDHETERVFGLGEGAVSWYDDSREVGCVATYIENLSISSCYDEMSDGEPLPEEEAIEKAEILAEATLEKIGGR</sequence>
<reference evidence="3 4" key="1">
    <citation type="submission" date="2020-04" db="EMBL/GenBank/DDBJ databases">
        <title>Thermobifida alba genome sequencing and assembly.</title>
        <authorList>
            <person name="Luzics S."/>
            <person name="Horvath B."/>
            <person name="Nagy I."/>
            <person name="Toth A."/>
            <person name="Nagy I."/>
            <person name="Kukolya J."/>
        </authorList>
    </citation>
    <scope>NUCLEOTIDE SEQUENCE [LARGE SCALE GENOMIC DNA]</scope>
    <source>
        <strain evidence="3 4">DSM 43795</strain>
    </source>
</reference>
<name>A0ABY4L515_THEAE</name>
<keyword evidence="2" id="KW-0812">Transmembrane</keyword>
<evidence type="ECO:0000256" key="1">
    <source>
        <dbReference type="SAM" id="MobiDB-lite"/>
    </source>
</evidence>
<organism evidence="3 4">
    <name type="scientific">Thermobifida alba</name>
    <name type="common">Thermomonospora alba</name>
    <dbReference type="NCBI Taxonomy" id="53522"/>
    <lineage>
        <taxon>Bacteria</taxon>
        <taxon>Bacillati</taxon>
        <taxon>Actinomycetota</taxon>
        <taxon>Actinomycetes</taxon>
        <taxon>Streptosporangiales</taxon>
        <taxon>Nocardiopsidaceae</taxon>
        <taxon>Thermobifida</taxon>
    </lineage>
</organism>
<keyword evidence="2" id="KW-0472">Membrane</keyword>
<evidence type="ECO:0000313" key="3">
    <source>
        <dbReference type="EMBL" id="UPT21378.1"/>
    </source>
</evidence>
<feature type="region of interest" description="Disordered" evidence="1">
    <location>
        <begin position="77"/>
        <end position="117"/>
    </location>
</feature>
<gene>
    <name evidence="3" type="ORF">FOF52_10750</name>
</gene>
<evidence type="ECO:0008006" key="5">
    <source>
        <dbReference type="Google" id="ProtNLM"/>
    </source>
</evidence>
<keyword evidence="2" id="KW-1133">Transmembrane helix</keyword>
<feature type="transmembrane region" description="Helical" evidence="2">
    <location>
        <begin position="49"/>
        <end position="72"/>
    </location>
</feature>
<accession>A0ABY4L515</accession>
<dbReference type="Proteomes" id="UP000832041">
    <property type="component" value="Chromosome"/>
</dbReference>
<evidence type="ECO:0000256" key="2">
    <source>
        <dbReference type="SAM" id="Phobius"/>
    </source>
</evidence>